<dbReference type="InterPro" id="IPR011989">
    <property type="entry name" value="ARM-like"/>
</dbReference>
<dbReference type="EMBL" id="CP051139">
    <property type="protein sequence ID" value="QIW95707.1"/>
    <property type="molecule type" value="Genomic_DNA"/>
</dbReference>
<dbReference type="SUPFAM" id="SSF48371">
    <property type="entry name" value="ARM repeat"/>
    <property type="match status" value="1"/>
</dbReference>
<sequence length="460" mass="50048">MAVPMDLDDREHDDQVALILAQDIDEESYLATLQSVADRSREDLAIRSRIGRADVLEALVQRLGALPAAHYNLAYEQQTLRCIGNACAMNQDAIRTVSALGMEWFTRYTMQACPQELQALASAVLYNITAADFSVDGSDEEQENPAFKVCYAAGIHIWLVSRLVNPPVDPPAIEIVEGLIDMLFWISSSATAATEHPLPAQTISQLCRSMQQYCPSSSAETLSTLIESVIALLRPAKAQLAAGTDSFGLFELLASLDQRIAAARADQQESQADDLAVLVPQSSNLTWLLSDISTEPTFAVTSKLQDPLVRSCLLTFVQASSTTKSEQMQIASSLVLGNALLNMPESETVSLLRETTLASIVVDILSQPETSPDLLYAASGLLTMLCRPRETREVIGRLERVVPVVEKLCKHQVPQIRDAGVRLLKALGRDSQLNQERLAAAVQAYGDAQSGQQQQIDAAP</sequence>
<evidence type="ECO:0000313" key="1">
    <source>
        <dbReference type="EMBL" id="QIW95707.1"/>
    </source>
</evidence>
<evidence type="ECO:0008006" key="3">
    <source>
        <dbReference type="Google" id="ProtNLM"/>
    </source>
</evidence>
<dbReference type="InterPro" id="IPR040144">
    <property type="entry name" value="RAP1GDS1"/>
</dbReference>
<organism evidence="1 2">
    <name type="scientific">Peltaster fructicola</name>
    <dbReference type="NCBI Taxonomy" id="286661"/>
    <lineage>
        <taxon>Eukaryota</taxon>
        <taxon>Fungi</taxon>
        <taxon>Dikarya</taxon>
        <taxon>Ascomycota</taxon>
        <taxon>Pezizomycotina</taxon>
        <taxon>Dothideomycetes</taxon>
        <taxon>Dothideomycetes incertae sedis</taxon>
        <taxon>Peltaster</taxon>
    </lineage>
</organism>
<dbReference type="PANTHER" id="PTHR10957">
    <property type="entry name" value="RAP1 GTPASE-GDP DISSOCIATION STIMULATOR 1"/>
    <property type="match status" value="1"/>
</dbReference>
<gene>
    <name evidence="1" type="ORF">AMS68_001225</name>
</gene>
<reference evidence="1 2" key="1">
    <citation type="journal article" date="2016" name="Sci. Rep.">
        <title>Peltaster fructicola genome reveals evolution from an invasive phytopathogen to an ectophytic parasite.</title>
        <authorList>
            <person name="Xu C."/>
            <person name="Chen H."/>
            <person name="Gleason M.L."/>
            <person name="Xu J.R."/>
            <person name="Liu H."/>
            <person name="Zhang R."/>
            <person name="Sun G."/>
        </authorList>
    </citation>
    <scope>NUCLEOTIDE SEQUENCE [LARGE SCALE GENOMIC DNA]</scope>
    <source>
        <strain evidence="1 2">LNHT1506</strain>
    </source>
</reference>
<dbReference type="GO" id="GO:0005085">
    <property type="term" value="F:guanyl-nucleotide exchange factor activity"/>
    <property type="evidence" value="ECO:0007669"/>
    <property type="project" value="InterPro"/>
</dbReference>
<dbReference type="Proteomes" id="UP000503462">
    <property type="component" value="Chromosome 1"/>
</dbReference>
<accession>A0A6H0XM61</accession>
<dbReference type="OrthoDB" id="26149at2759"/>
<dbReference type="AlphaFoldDB" id="A0A6H0XM61"/>
<keyword evidence="2" id="KW-1185">Reference proteome</keyword>
<protein>
    <recommendedName>
        <fullName evidence="3">UNC-45/Cro1/She4 central domain-containing protein</fullName>
    </recommendedName>
</protein>
<dbReference type="Gene3D" id="1.25.10.10">
    <property type="entry name" value="Leucine-rich Repeat Variant"/>
    <property type="match status" value="1"/>
</dbReference>
<dbReference type="InterPro" id="IPR016024">
    <property type="entry name" value="ARM-type_fold"/>
</dbReference>
<evidence type="ECO:0000313" key="2">
    <source>
        <dbReference type="Proteomes" id="UP000503462"/>
    </source>
</evidence>
<name>A0A6H0XM61_9PEZI</name>
<proteinExistence type="predicted"/>